<dbReference type="STRING" id="349102.Rsph17025_0165"/>
<dbReference type="HOGENOM" id="CLU_1925980_0_0_5"/>
<dbReference type="EMBL" id="CP000661">
    <property type="protein sequence ID" value="ABP69075.1"/>
    <property type="molecule type" value="Genomic_DNA"/>
</dbReference>
<sequence>MTNIWTPGGGRVATMAPGPDDLFVVTTVAGRRALMHPVGLYDHALKQAQAAAIRMAPVPVTIKVLCVTLREAQAFGFAPDDLFEGQTPQEEAEWRRMMVAALYDVLRNCNEAKPRADALALLKQLGECNDR</sequence>
<accession>A4WNW1</accession>
<name>A4WNW1_CERS5</name>
<reference evidence="1" key="1">
    <citation type="submission" date="2007-04" db="EMBL/GenBank/DDBJ databases">
        <title>Complete sequence of chromosome of Rhodobacter sphaeroides ATCC 17025.</title>
        <authorList>
            <consortium name="US DOE Joint Genome Institute"/>
            <person name="Copeland A."/>
            <person name="Lucas S."/>
            <person name="Lapidus A."/>
            <person name="Barry K."/>
            <person name="Detter J.C."/>
            <person name="Glavina del Rio T."/>
            <person name="Hammon N."/>
            <person name="Israni S."/>
            <person name="Dalin E."/>
            <person name="Tice H."/>
            <person name="Pitluck S."/>
            <person name="Chertkov O."/>
            <person name="Brettin T."/>
            <person name="Bruce D."/>
            <person name="Han C."/>
            <person name="Schmutz J."/>
            <person name="Larimer F."/>
            <person name="Land M."/>
            <person name="Hauser L."/>
            <person name="Kyrpides N."/>
            <person name="Kim E."/>
            <person name="Richardson P."/>
            <person name="Mackenzie C."/>
            <person name="Choudhary M."/>
            <person name="Donohue T.J."/>
            <person name="Kaplan S."/>
        </authorList>
    </citation>
    <scope>NUCLEOTIDE SEQUENCE [LARGE SCALE GENOMIC DNA]</scope>
    <source>
        <strain evidence="1">ATCC 17025</strain>
    </source>
</reference>
<protein>
    <submittedName>
        <fullName evidence="1">Uncharacterized protein</fullName>
    </submittedName>
</protein>
<evidence type="ECO:0000313" key="1">
    <source>
        <dbReference type="EMBL" id="ABP69075.1"/>
    </source>
</evidence>
<dbReference type="KEGG" id="rsq:Rsph17025_0165"/>
<organism evidence="1">
    <name type="scientific">Cereibacter sphaeroides (strain ATCC 17025 / ATH 2.4.3)</name>
    <name type="common">Rhodobacter sphaeroides</name>
    <dbReference type="NCBI Taxonomy" id="349102"/>
    <lineage>
        <taxon>Bacteria</taxon>
        <taxon>Pseudomonadati</taxon>
        <taxon>Pseudomonadota</taxon>
        <taxon>Alphaproteobacteria</taxon>
        <taxon>Rhodobacterales</taxon>
        <taxon>Paracoccaceae</taxon>
        <taxon>Cereibacter</taxon>
    </lineage>
</organism>
<gene>
    <name evidence="1" type="ordered locus">Rsph17025_0165</name>
</gene>
<dbReference type="AlphaFoldDB" id="A4WNW1"/>
<proteinExistence type="predicted"/>